<dbReference type="InterPro" id="IPR014716">
    <property type="entry name" value="Fibrinogen_a/b/g_C_1"/>
</dbReference>
<keyword evidence="1" id="KW-1015">Disulfide bond</keyword>
<evidence type="ECO:0000256" key="2">
    <source>
        <dbReference type="ARBA" id="ARBA00053344"/>
    </source>
</evidence>
<dbReference type="GO" id="GO:0030246">
    <property type="term" value="F:carbohydrate binding"/>
    <property type="evidence" value="ECO:0007669"/>
    <property type="project" value="UniProtKB-ARBA"/>
</dbReference>
<evidence type="ECO:0000256" key="1">
    <source>
        <dbReference type="ARBA" id="ARBA00023157"/>
    </source>
</evidence>
<dbReference type="InterPro" id="IPR050373">
    <property type="entry name" value="Fibrinogen_C-term_domain"/>
</dbReference>
<dbReference type="Proteomes" id="UP000515160">
    <property type="component" value="Chromosome 3"/>
</dbReference>
<dbReference type="SMART" id="SM00186">
    <property type="entry name" value="FBG"/>
    <property type="match status" value="1"/>
</dbReference>
<dbReference type="InterPro" id="IPR036056">
    <property type="entry name" value="Fibrinogen-like_C"/>
</dbReference>
<dbReference type="AlphaFoldDB" id="A0A6P8XA71"/>
<evidence type="ECO:0000313" key="4">
    <source>
        <dbReference type="Proteomes" id="UP000515160"/>
    </source>
</evidence>
<reference evidence="5" key="1">
    <citation type="submission" date="2025-08" db="UniProtKB">
        <authorList>
            <consortium name="RefSeq"/>
        </authorList>
    </citation>
    <scope>IDENTIFICATION</scope>
    <source>
        <strain evidence="5">15112-1751.03</strain>
        <tissue evidence="5">Whole Adult</tissue>
    </source>
</reference>
<feature type="domain" description="Fibrinogen C-terminal" evidence="3">
    <location>
        <begin position="87"/>
        <end position="303"/>
    </location>
</feature>
<dbReference type="FunFam" id="3.90.215.10:FF:000001">
    <property type="entry name" value="Tenascin isoform 1"/>
    <property type="match status" value="1"/>
</dbReference>
<dbReference type="PANTHER" id="PTHR19143">
    <property type="entry name" value="FIBRINOGEN/TENASCIN/ANGIOPOEITIN"/>
    <property type="match status" value="1"/>
</dbReference>
<proteinExistence type="predicted"/>
<dbReference type="CDD" id="cd00087">
    <property type="entry name" value="FReD"/>
    <property type="match status" value="1"/>
</dbReference>
<dbReference type="SUPFAM" id="SSF56496">
    <property type="entry name" value="Fibrinogen C-terminal domain-like"/>
    <property type="match status" value="1"/>
</dbReference>
<protein>
    <submittedName>
        <fullName evidence="5">Ficolin-2-like</fullName>
    </submittedName>
</protein>
<dbReference type="RefSeq" id="XP_034108978.1">
    <property type="nucleotide sequence ID" value="XM_034253087.2"/>
</dbReference>
<organism evidence="4 5">
    <name type="scientific">Drosophila albomicans</name>
    <name type="common">Fruit fly</name>
    <dbReference type="NCBI Taxonomy" id="7291"/>
    <lineage>
        <taxon>Eukaryota</taxon>
        <taxon>Metazoa</taxon>
        <taxon>Ecdysozoa</taxon>
        <taxon>Arthropoda</taxon>
        <taxon>Hexapoda</taxon>
        <taxon>Insecta</taxon>
        <taxon>Pterygota</taxon>
        <taxon>Neoptera</taxon>
        <taxon>Endopterygota</taxon>
        <taxon>Diptera</taxon>
        <taxon>Brachycera</taxon>
        <taxon>Muscomorpha</taxon>
        <taxon>Ephydroidea</taxon>
        <taxon>Drosophilidae</taxon>
        <taxon>Drosophila</taxon>
    </lineage>
</organism>
<dbReference type="PROSITE" id="PS51406">
    <property type="entry name" value="FIBRINOGEN_C_2"/>
    <property type="match status" value="1"/>
</dbReference>
<dbReference type="OrthoDB" id="6145874at2759"/>
<comment type="function">
    <text evidence="2">Lectin involved in innate immunity. Agglutinates all types of human erythrocytes, Gram-positive and Gram-negative bacteria. Has a stronger agglutinating activity towards Gram-negative bacteria than towards Gram-positive bacteria. Specifically recognizes acetyl group-containing substances on agglutinated cells. The hemagglutinating activity was inhibited by EDTA, acetyl group-containing mono- and disaccharides, N-acetyl derivatives of amino acids, other acetyl group-containing substances, propionamide and benzamide. Enhances the antimicrobial activity of big defensin against Gram-positive bacteria but not against Gram-negative bacteria.</text>
</comment>
<dbReference type="GO" id="GO:0005615">
    <property type="term" value="C:extracellular space"/>
    <property type="evidence" value="ECO:0007669"/>
    <property type="project" value="TreeGrafter"/>
</dbReference>
<gene>
    <name evidence="5" type="primary">LOC117571106</name>
</gene>
<evidence type="ECO:0000313" key="5">
    <source>
        <dbReference type="RefSeq" id="XP_034108978.1"/>
    </source>
</evidence>
<dbReference type="PANTHER" id="PTHR19143:SF327">
    <property type="entry name" value="FI21813P1-RELATED"/>
    <property type="match status" value="1"/>
</dbReference>
<name>A0A6P8XA71_DROAB</name>
<dbReference type="Pfam" id="PF00147">
    <property type="entry name" value="Fibrinogen_C"/>
    <property type="match status" value="1"/>
</dbReference>
<dbReference type="Gene3D" id="3.90.215.10">
    <property type="entry name" value="Gamma Fibrinogen, chain A, domain 1"/>
    <property type="match status" value="1"/>
</dbReference>
<evidence type="ECO:0000259" key="3">
    <source>
        <dbReference type="PROSITE" id="PS51406"/>
    </source>
</evidence>
<sequence>MLRLSIICIVIFFYVTIVICNVEYIPNLDKLGNLTIKYGNTTEIRFHLKDPSNILVQSQLDLIRLEQIRQGALLDQLLEKFHQLTSLEYQEFPGSCAEATALNRNSGIYQIRIPDYSLHPFIVSCDEDSHGGGWTIVLHRQDGSVDFFLFWKQYKNGFGNVKGEFFIGLEKLYAMTKELDQELIIVMEDVKGEKRYAKYNRFAIDSEANQYALKVLGEYSGDAGDSLSAHVNHKFTTQDRDNDGHKDNCAKMFTGAWWYASCHTSNLMGKYNDSTFGKGINWLAFTTHTASLKRVQMMIRPKRS</sequence>
<dbReference type="GeneID" id="117571106"/>
<dbReference type="InterPro" id="IPR002181">
    <property type="entry name" value="Fibrinogen_a/b/g_C_dom"/>
</dbReference>
<keyword evidence="4" id="KW-1185">Reference proteome</keyword>
<accession>A0A6P8XA71</accession>
<dbReference type="NCBIfam" id="NF040941">
    <property type="entry name" value="GGGWT_bact"/>
    <property type="match status" value="1"/>
</dbReference>